<evidence type="ECO:0000313" key="1">
    <source>
        <dbReference type="EMBL" id="QHT05486.1"/>
    </source>
</evidence>
<proteinExistence type="predicted"/>
<accession>A0A6C0CL22</accession>
<sequence length="64" mass="7506">MISHRYVFQHTVGMEAVTTFGYHTIVIVFNNVKANWAFNAVHFRSLEERELNYNDTVLCMVIKV</sequence>
<organism evidence="1">
    <name type="scientific">viral metagenome</name>
    <dbReference type="NCBI Taxonomy" id="1070528"/>
    <lineage>
        <taxon>unclassified sequences</taxon>
        <taxon>metagenomes</taxon>
        <taxon>organismal metagenomes</taxon>
    </lineage>
</organism>
<protein>
    <submittedName>
        <fullName evidence="1">Uncharacterized protein</fullName>
    </submittedName>
</protein>
<name>A0A6C0CL22_9ZZZZ</name>
<dbReference type="EMBL" id="MN739455">
    <property type="protein sequence ID" value="QHT05486.1"/>
    <property type="molecule type" value="Genomic_DNA"/>
</dbReference>
<dbReference type="AlphaFoldDB" id="A0A6C0CL22"/>
<reference evidence="1" key="1">
    <citation type="journal article" date="2020" name="Nature">
        <title>Giant virus diversity and host interactions through global metagenomics.</title>
        <authorList>
            <person name="Schulz F."/>
            <person name="Roux S."/>
            <person name="Paez-Espino D."/>
            <person name="Jungbluth S."/>
            <person name="Walsh D.A."/>
            <person name="Denef V.J."/>
            <person name="McMahon K.D."/>
            <person name="Konstantinidis K.T."/>
            <person name="Eloe-Fadrosh E.A."/>
            <person name="Kyrpides N.C."/>
            <person name="Woyke T."/>
        </authorList>
    </citation>
    <scope>NUCLEOTIDE SEQUENCE</scope>
    <source>
        <strain evidence="1">GVMAG-M-3300021375-17</strain>
    </source>
</reference>